<dbReference type="AlphaFoldDB" id="A0A7X2MXR2"/>
<evidence type="ECO:0000313" key="3">
    <source>
        <dbReference type="EMBL" id="MSR91011.1"/>
    </source>
</evidence>
<reference evidence="3 4" key="1">
    <citation type="submission" date="2019-08" db="EMBL/GenBank/DDBJ databases">
        <title>In-depth cultivation of the pig gut microbiome towards novel bacterial diversity and tailored functional studies.</title>
        <authorList>
            <person name="Wylensek D."/>
            <person name="Hitch T.C.A."/>
            <person name="Clavel T."/>
        </authorList>
    </citation>
    <scope>NUCLEOTIDE SEQUENCE [LARGE SCALE GENOMIC DNA]</scope>
    <source>
        <strain evidence="3 4">WCA-383-APC-5B</strain>
    </source>
</reference>
<gene>
    <name evidence="3" type="ORF">FYJ33_06215</name>
</gene>
<name>A0A7X2MXR2_9CLOT</name>
<proteinExistence type="predicted"/>
<feature type="transmembrane region" description="Helical" evidence="1">
    <location>
        <begin position="46"/>
        <end position="68"/>
    </location>
</feature>
<organism evidence="3 4">
    <name type="scientific">Inconstantimicrobium porci</name>
    <dbReference type="NCBI Taxonomy" id="2652291"/>
    <lineage>
        <taxon>Bacteria</taxon>
        <taxon>Bacillati</taxon>
        <taxon>Bacillota</taxon>
        <taxon>Clostridia</taxon>
        <taxon>Eubacteriales</taxon>
        <taxon>Clostridiaceae</taxon>
        <taxon>Inconstantimicrobium</taxon>
    </lineage>
</organism>
<keyword evidence="1" id="KW-0812">Transmembrane</keyword>
<dbReference type="RefSeq" id="WP_154530889.1">
    <property type="nucleotide sequence ID" value="NZ_VULX01000006.1"/>
</dbReference>
<keyword evidence="4" id="KW-1185">Reference proteome</keyword>
<evidence type="ECO:0000259" key="2">
    <source>
        <dbReference type="Pfam" id="PF14358"/>
    </source>
</evidence>
<protein>
    <submittedName>
        <fullName evidence="3">DUF4405 domain-containing protein</fullName>
    </submittedName>
</protein>
<accession>A0A7X2MXR2</accession>
<sequence>MYFLAVALLIDMIIMAVSGILISKTILTSVTARNTDFWTNIHISSAYLGLVLISVHIGMHLNSIMCAFRKMFKINIKVTGQDFLMTW</sequence>
<comment type="caution">
    <text evidence="3">The sequence shown here is derived from an EMBL/GenBank/DDBJ whole genome shotgun (WGS) entry which is preliminary data.</text>
</comment>
<evidence type="ECO:0000313" key="4">
    <source>
        <dbReference type="Proteomes" id="UP000460287"/>
    </source>
</evidence>
<dbReference type="Pfam" id="PF14358">
    <property type="entry name" value="DUF4405"/>
    <property type="match status" value="1"/>
</dbReference>
<dbReference type="InterPro" id="IPR025517">
    <property type="entry name" value="DUF4405"/>
</dbReference>
<evidence type="ECO:0000256" key="1">
    <source>
        <dbReference type="SAM" id="Phobius"/>
    </source>
</evidence>
<dbReference type="Proteomes" id="UP000460287">
    <property type="component" value="Unassembled WGS sequence"/>
</dbReference>
<keyword evidence="1" id="KW-1133">Transmembrane helix</keyword>
<feature type="domain" description="Flavinylation-associated cytochrome" evidence="2">
    <location>
        <begin position="4"/>
        <end position="60"/>
    </location>
</feature>
<keyword evidence="1" id="KW-0472">Membrane</keyword>
<dbReference type="EMBL" id="VULX01000006">
    <property type="protein sequence ID" value="MSR91011.1"/>
    <property type="molecule type" value="Genomic_DNA"/>
</dbReference>